<dbReference type="GO" id="GO:0015483">
    <property type="term" value="F:long-chain fatty acid transporting porin activity"/>
    <property type="evidence" value="ECO:0007669"/>
    <property type="project" value="TreeGrafter"/>
</dbReference>
<dbReference type="AlphaFoldDB" id="A0AB39HEM3"/>
<dbReference type="InterPro" id="IPR005017">
    <property type="entry name" value="OMPP1/FadL/TodX"/>
</dbReference>
<evidence type="ECO:0000256" key="5">
    <source>
        <dbReference type="ARBA" id="ARBA00022729"/>
    </source>
</evidence>
<evidence type="ECO:0000256" key="2">
    <source>
        <dbReference type="ARBA" id="ARBA00008163"/>
    </source>
</evidence>
<accession>A0AB39HEM3</accession>
<organism evidence="9">
    <name type="scientific">Vibrio sp. HB236076</name>
    <dbReference type="NCBI Taxonomy" id="3232307"/>
    <lineage>
        <taxon>Bacteria</taxon>
        <taxon>Pseudomonadati</taxon>
        <taxon>Pseudomonadota</taxon>
        <taxon>Gammaproteobacteria</taxon>
        <taxon>Vibrionales</taxon>
        <taxon>Vibrionaceae</taxon>
        <taxon>Vibrio</taxon>
    </lineage>
</organism>
<comment type="similarity">
    <text evidence="2">Belongs to the OmpP1/FadL family.</text>
</comment>
<keyword evidence="3" id="KW-1134">Transmembrane beta strand</keyword>
<keyword evidence="6" id="KW-0472">Membrane</keyword>
<name>A0AB39HEM3_9VIBR</name>
<dbReference type="PANTHER" id="PTHR35093:SF3">
    <property type="entry name" value="LONG-CHAIN FATTY ACID TRANSPORT PROTEIN"/>
    <property type="match status" value="1"/>
</dbReference>
<reference evidence="9" key="1">
    <citation type="submission" date="2024-07" db="EMBL/GenBank/DDBJ databases">
        <title>Genome Analysis of a Potential Novel Vibrio Species Secreting pH- and Thermo-stable Alginate Lyase and its Application in Producing Alginate Oligosaccharides.</title>
        <authorList>
            <person name="Huang H."/>
            <person name="Bao K."/>
        </authorList>
    </citation>
    <scope>NUCLEOTIDE SEQUENCE</scope>
    <source>
        <strain evidence="9">HB236076</strain>
        <plasmid evidence="9">p-HB236076</plasmid>
    </source>
</reference>
<proteinExistence type="inferred from homology"/>
<evidence type="ECO:0000256" key="6">
    <source>
        <dbReference type="ARBA" id="ARBA00023136"/>
    </source>
</evidence>
<dbReference type="GO" id="GO:0009279">
    <property type="term" value="C:cell outer membrane"/>
    <property type="evidence" value="ECO:0007669"/>
    <property type="project" value="UniProtKB-SubCell"/>
</dbReference>
<evidence type="ECO:0000313" key="9">
    <source>
        <dbReference type="EMBL" id="XDK26696.1"/>
    </source>
</evidence>
<dbReference type="PANTHER" id="PTHR35093">
    <property type="entry name" value="OUTER MEMBRANE PROTEIN NMB0088-RELATED"/>
    <property type="match status" value="1"/>
</dbReference>
<protein>
    <submittedName>
        <fullName evidence="9">Outer membrane protein transport protein</fullName>
    </submittedName>
</protein>
<evidence type="ECO:0000256" key="7">
    <source>
        <dbReference type="ARBA" id="ARBA00023237"/>
    </source>
</evidence>
<dbReference type="RefSeq" id="WP_306099609.1">
    <property type="nucleotide sequence ID" value="NZ_CP162602.1"/>
</dbReference>
<feature type="signal peptide" evidence="8">
    <location>
        <begin position="1"/>
        <end position="21"/>
    </location>
</feature>
<dbReference type="EMBL" id="CP162602">
    <property type="protein sequence ID" value="XDK26696.1"/>
    <property type="molecule type" value="Genomic_DNA"/>
</dbReference>
<evidence type="ECO:0000256" key="8">
    <source>
        <dbReference type="SAM" id="SignalP"/>
    </source>
</evidence>
<gene>
    <name evidence="9" type="ORF">AB0763_16845</name>
</gene>
<dbReference type="SUPFAM" id="SSF56935">
    <property type="entry name" value="Porins"/>
    <property type="match status" value="1"/>
</dbReference>
<keyword evidence="4" id="KW-0812">Transmembrane</keyword>
<evidence type="ECO:0000256" key="4">
    <source>
        <dbReference type="ARBA" id="ARBA00022692"/>
    </source>
</evidence>
<keyword evidence="9" id="KW-0614">Plasmid</keyword>
<dbReference type="Pfam" id="PF03349">
    <property type="entry name" value="Toluene_X"/>
    <property type="match status" value="1"/>
</dbReference>
<geneLocation type="plasmid" evidence="9">
    <name>p-HB236076</name>
</geneLocation>
<evidence type="ECO:0000256" key="1">
    <source>
        <dbReference type="ARBA" id="ARBA00004571"/>
    </source>
</evidence>
<feature type="chain" id="PRO_5044259435" evidence="8">
    <location>
        <begin position="22"/>
        <end position="408"/>
    </location>
</feature>
<dbReference type="KEGG" id="vih:AB0763_16845"/>
<keyword evidence="7" id="KW-0998">Cell outer membrane</keyword>
<dbReference type="Gene3D" id="2.40.160.60">
    <property type="entry name" value="Outer membrane protein transport protein (OMPP1/FadL/TodX)"/>
    <property type="match status" value="1"/>
</dbReference>
<keyword evidence="5 8" id="KW-0732">Signal</keyword>
<comment type="subcellular location">
    <subcellularLocation>
        <location evidence="1">Cell outer membrane</location>
        <topology evidence="1">Multi-pass membrane protein</topology>
    </subcellularLocation>
</comment>
<sequence length="408" mass="44837">MKKLQKTLVASSVLLATQAFAAGFQVNEHSASGLGRAFSGEGAVADNASVIARNPAAMTLFDSAEFSGALSYIDPEIDVTNKTNGQESKDVAPSQIVPAAYYLSPINEQWAWGIGLFTYYGVATDYPDDTTAGTNAGDTSLVSVNLNPSLAYRIDEQWSVGAGLNLVYAKAELNRTYGDIGASVGASASDNFVSMEGSTWGYGWNVGAMYEYNEHNRFAATYRSKVDLEFDGDYSNSLFGVDTEAELDVPLPAIFELSAYHRLNESWAIHYGWQWTEWSDFTDLTASSDNCTFNAGTCFNKDESYEDNNRYSIGATYFLNPNWILRAGFAYDEQAGKSTLSIPDTDRYWYSAGFTYIHNPKWSVDVGMTLIDTKDIEFDETSSSGVTYDYSSEGITYIGAVQVNYKFD</sequence>
<evidence type="ECO:0000256" key="3">
    <source>
        <dbReference type="ARBA" id="ARBA00022452"/>
    </source>
</evidence>